<dbReference type="AlphaFoldDB" id="A0A0X3AMN7"/>
<sequence>MTEENFIPYESYKNIEHGEIKAKCSSNIALVKYWGKFDMQLPANPSISYTLTESFTETTIKFKKSDNFSVKLYLDNQIQEGFASKIYTYFRSIKKYLPFIDNYSYTIHTKNSFPHSSGIASSASGFGALALCLMNMSELLGESNTKEFKLTKASFLARLGSGSACRSIYKGLVVWGKSPDIISCSDLYAIPFPYEISPIFKEIQDTILLVHEGNKQVSSSIGHSLMKEHPYATSRFKQASKNLSEICKIIQSGDLEIFGEIVEHEALTLHAMMMTSSPPYILIKPNTLAIINKVWKFRQDSKSHLYFTLDAGANIHLLYPEREKGVINSFIKNDLIKYTENGNLISDRVLF</sequence>
<evidence type="ECO:0000313" key="8">
    <source>
        <dbReference type="EMBL" id="CVK15493.1"/>
    </source>
</evidence>
<feature type="domain" description="Diphosphomevalonate decarboxylase-like N-terminal" evidence="7">
    <location>
        <begin position="26"/>
        <end position="178"/>
    </location>
</feature>
<evidence type="ECO:0000256" key="4">
    <source>
        <dbReference type="ARBA" id="ARBA00023098"/>
    </source>
</evidence>
<dbReference type="Proteomes" id="UP000182761">
    <property type="component" value="Unassembled WGS sequence"/>
</dbReference>
<evidence type="ECO:0000256" key="2">
    <source>
        <dbReference type="ARBA" id="ARBA00022741"/>
    </source>
</evidence>
<dbReference type="InterPro" id="IPR053859">
    <property type="entry name" value="MVD-like_N"/>
</dbReference>
<dbReference type="Gene3D" id="3.30.70.890">
    <property type="entry name" value="GHMP kinase, C-terminal domain"/>
    <property type="match status" value="1"/>
</dbReference>
<dbReference type="Gene3D" id="3.30.230.10">
    <property type="match status" value="1"/>
</dbReference>
<dbReference type="RefSeq" id="WP_055424727.1">
    <property type="nucleotide sequence ID" value="NZ_FCOR01000002.1"/>
</dbReference>
<keyword evidence="1" id="KW-0444">Lipid biosynthesis</keyword>
<dbReference type="PIRSF" id="PIRSF015950">
    <property type="entry name" value="Mev_P_decrbx"/>
    <property type="match status" value="1"/>
</dbReference>
<dbReference type="STRING" id="1586267.GCA_001418685_00316"/>
<dbReference type="InterPro" id="IPR005935">
    <property type="entry name" value="Mev_decarb"/>
</dbReference>
<dbReference type="PANTHER" id="PTHR10977:SF3">
    <property type="entry name" value="DIPHOSPHOMEVALONATE DECARBOXYLASE"/>
    <property type="match status" value="1"/>
</dbReference>
<dbReference type="GO" id="GO:0008299">
    <property type="term" value="P:isoprenoid biosynthetic process"/>
    <property type="evidence" value="ECO:0007669"/>
    <property type="project" value="InterPro"/>
</dbReference>
<evidence type="ECO:0000313" key="9">
    <source>
        <dbReference type="Proteomes" id="UP000182761"/>
    </source>
</evidence>
<dbReference type="SUPFAM" id="SSF54211">
    <property type="entry name" value="Ribosomal protein S5 domain 2-like"/>
    <property type="match status" value="1"/>
</dbReference>
<dbReference type="Pfam" id="PF18376">
    <property type="entry name" value="MDD_C"/>
    <property type="match status" value="1"/>
</dbReference>
<name>A0A0X3AMN7_9FLAO</name>
<gene>
    <name evidence="8" type="ORF">Ga0061079_10238</name>
</gene>
<evidence type="ECO:0000256" key="5">
    <source>
        <dbReference type="ARBA" id="ARBA00023239"/>
    </source>
</evidence>
<dbReference type="InterPro" id="IPR036554">
    <property type="entry name" value="GHMP_kinase_C_sf"/>
</dbReference>
<keyword evidence="4" id="KW-0443">Lipid metabolism</keyword>
<dbReference type="OrthoDB" id="5498344at2"/>
<dbReference type="PANTHER" id="PTHR10977">
    <property type="entry name" value="DIPHOSPHOMEVALONATE DECARBOXYLASE"/>
    <property type="match status" value="1"/>
</dbReference>
<dbReference type="Pfam" id="PF22700">
    <property type="entry name" value="MVD-like_N"/>
    <property type="match status" value="1"/>
</dbReference>
<reference evidence="8 9" key="1">
    <citation type="submission" date="2016-01" db="EMBL/GenBank/DDBJ databases">
        <authorList>
            <person name="McClelland M."/>
            <person name="Jain A."/>
            <person name="Saraogi P."/>
            <person name="Mendelson R."/>
            <person name="Westerman R."/>
            <person name="SanMiguel P."/>
            <person name="Csonka L."/>
        </authorList>
    </citation>
    <scope>NUCLEOTIDE SEQUENCE [LARGE SCALE GENOMIC DNA]</scope>
    <source>
        <strain evidence="8 9">R-53146</strain>
    </source>
</reference>
<evidence type="ECO:0000259" key="7">
    <source>
        <dbReference type="Pfam" id="PF22700"/>
    </source>
</evidence>
<dbReference type="InterPro" id="IPR014721">
    <property type="entry name" value="Ribsml_uS5_D2-typ_fold_subgr"/>
</dbReference>
<proteinExistence type="predicted"/>
<dbReference type="GO" id="GO:0016831">
    <property type="term" value="F:carboxy-lyase activity"/>
    <property type="evidence" value="ECO:0007669"/>
    <property type="project" value="InterPro"/>
</dbReference>
<organism evidence="8 9">
    <name type="scientific">Apibacter mensalis</name>
    <dbReference type="NCBI Taxonomy" id="1586267"/>
    <lineage>
        <taxon>Bacteria</taxon>
        <taxon>Pseudomonadati</taxon>
        <taxon>Bacteroidota</taxon>
        <taxon>Flavobacteriia</taxon>
        <taxon>Flavobacteriales</taxon>
        <taxon>Weeksellaceae</taxon>
        <taxon>Apibacter</taxon>
    </lineage>
</organism>
<dbReference type="EMBL" id="FCOR01000002">
    <property type="protein sequence ID" value="CVK15493.1"/>
    <property type="molecule type" value="Genomic_DNA"/>
</dbReference>
<dbReference type="InterPro" id="IPR020568">
    <property type="entry name" value="Ribosomal_Su5_D2-typ_SF"/>
</dbReference>
<keyword evidence="9" id="KW-1185">Reference proteome</keyword>
<keyword evidence="5" id="KW-0456">Lyase</keyword>
<keyword evidence="3" id="KW-0067">ATP-binding</keyword>
<accession>A0A0X3AMN7</accession>
<feature type="domain" description="Mvd1 C-terminal" evidence="6">
    <location>
        <begin position="207"/>
        <end position="335"/>
    </location>
</feature>
<evidence type="ECO:0000256" key="3">
    <source>
        <dbReference type="ARBA" id="ARBA00022840"/>
    </source>
</evidence>
<dbReference type="GO" id="GO:0005524">
    <property type="term" value="F:ATP binding"/>
    <property type="evidence" value="ECO:0007669"/>
    <property type="project" value="UniProtKB-KW"/>
</dbReference>
<evidence type="ECO:0000259" key="6">
    <source>
        <dbReference type="Pfam" id="PF18376"/>
    </source>
</evidence>
<protein>
    <submittedName>
        <fullName evidence="8">Diphosphomevalonate decarboxylase</fullName>
    </submittedName>
</protein>
<dbReference type="InterPro" id="IPR041431">
    <property type="entry name" value="Mvd1_C"/>
</dbReference>
<evidence type="ECO:0000256" key="1">
    <source>
        <dbReference type="ARBA" id="ARBA00022516"/>
    </source>
</evidence>
<dbReference type="SUPFAM" id="SSF55060">
    <property type="entry name" value="GHMP Kinase, C-terminal domain"/>
    <property type="match status" value="1"/>
</dbReference>
<keyword evidence="2" id="KW-0547">Nucleotide-binding</keyword>